<accession>A0ABD0WW73</accession>
<feature type="domain" description="C2H2-type" evidence="11">
    <location>
        <begin position="1355"/>
        <end position="1382"/>
    </location>
</feature>
<dbReference type="FunFam" id="3.30.160.60:FF:001514">
    <property type="entry name" value="Zinc finger protein 407"/>
    <property type="match status" value="1"/>
</dbReference>
<feature type="domain" description="C2H2-type" evidence="11">
    <location>
        <begin position="1213"/>
        <end position="1236"/>
    </location>
</feature>
<evidence type="ECO:0000256" key="2">
    <source>
        <dbReference type="ARBA" id="ARBA00022723"/>
    </source>
</evidence>
<feature type="region of interest" description="Disordered" evidence="10">
    <location>
        <begin position="937"/>
        <end position="1062"/>
    </location>
</feature>
<name>A0ABD0WW73_UMBPY</name>
<feature type="region of interest" description="Disordered" evidence="10">
    <location>
        <begin position="1105"/>
        <end position="1136"/>
    </location>
</feature>
<feature type="domain" description="C2H2-type" evidence="11">
    <location>
        <begin position="1413"/>
        <end position="1440"/>
    </location>
</feature>
<keyword evidence="5" id="KW-0862">Zinc</keyword>
<feature type="region of interest" description="Disordered" evidence="10">
    <location>
        <begin position="846"/>
        <end position="902"/>
    </location>
</feature>
<keyword evidence="8" id="KW-0539">Nucleus</keyword>
<feature type="region of interest" description="Disordered" evidence="10">
    <location>
        <begin position="98"/>
        <end position="214"/>
    </location>
</feature>
<evidence type="ECO:0000259" key="11">
    <source>
        <dbReference type="PROSITE" id="PS50157"/>
    </source>
</evidence>
<gene>
    <name evidence="12" type="ORF">UPYG_G00145570</name>
</gene>
<dbReference type="FunFam" id="3.30.160.60:FF:001109">
    <property type="entry name" value="Zinc finger protein 407"/>
    <property type="match status" value="1"/>
</dbReference>
<dbReference type="SUPFAM" id="SSF57667">
    <property type="entry name" value="beta-beta-alpha zinc fingers"/>
    <property type="match status" value="6"/>
</dbReference>
<feature type="compositionally biased region" description="Polar residues" evidence="10">
    <location>
        <begin position="297"/>
        <end position="309"/>
    </location>
</feature>
<keyword evidence="6" id="KW-0805">Transcription regulation</keyword>
<dbReference type="FunFam" id="3.30.160.60:FF:001819">
    <property type="entry name" value="zinc finger protein 407"/>
    <property type="match status" value="1"/>
</dbReference>
<feature type="region of interest" description="Disordered" evidence="10">
    <location>
        <begin position="1"/>
        <end position="70"/>
    </location>
</feature>
<evidence type="ECO:0000256" key="1">
    <source>
        <dbReference type="ARBA" id="ARBA00004123"/>
    </source>
</evidence>
<dbReference type="Gene3D" id="3.30.160.60">
    <property type="entry name" value="Classic Zinc Finger"/>
    <property type="match status" value="11"/>
</dbReference>
<feature type="compositionally biased region" description="Basic residues" evidence="10">
    <location>
        <begin position="98"/>
        <end position="110"/>
    </location>
</feature>
<dbReference type="InterPro" id="IPR036236">
    <property type="entry name" value="Znf_C2H2_sf"/>
</dbReference>
<dbReference type="FunFam" id="3.30.160.60:FF:001030">
    <property type="entry name" value="Zinc finger protein 407"/>
    <property type="match status" value="1"/>
</dbReference>
<dbReference type="InterPro" id="IPR013087">
    <property type="entry name" value="Znf_C2H2_type"/>
</dbReference>
<dbReference type="Pfam" id="PF12874">
    <property type="entry name" value="zf-met"/>
    <property type="match status" value="1"/>
</dbReference>
<sequence length="1496" mass="166137">MDTELQLGTKINEDKATGSVSTEEMESGGNPSPAKRPRPDDVTTADTGGNEGTSGELADRKESDGLHRPEEIGVLEASDCCTCPICDFVAKTPTALKIHSKRKHTGRGKSRIANTSEVQVKVDGPKAATLSSNVKTGKGTEENVNSSQRKKDAAGRRSQEGEAGNVKRGRTMPTKEKLAEKPESQSSDREMSSVITHETAEAPEEVPAKRELGQLGSKNKTMYACSDCGHEFRDKLSLDTHIKRRHTKEMNHFCELCSYACVAKYDYDKHCLSNKHKKRLAESTESSAHLPDADVTATRQSSNTMGPTRSSRRGLGSRFQLQCGSCEFRVSTAVLLESHTRLKHHGVHRFYCNVCQYYTATSEWMDAHVSSESHRQAAEAKNTGCSSEDCVEKVSVDSVCDDMLMDDVAVGVIGHDGELCFDVKDEAVEAAKAVLENMDEPPKDDKSPLKRRRGRPKGFTTTTCEHCGLVASNNTNLSVHIRRKHSRQYSYTCKLCSYNCVTKGDMDRHCLTKKHLKRVEDAASDGDVDPDTSVQVLGVESGLQVNKAQAVLQRCPADTVNKGEEGSTDQTGVLSQEDDKTQSGSPKMSKYDSVNSCSHCSFVAHSIPSLELHIKRRHTWDFEFVCLACSYYAVTRREMSRHAATDKHKQKCQVYLENFAEKDLVHPVEEAMEIGSSAGLDPVDQITRHTDNPSTLEHPNITDTPHPNDTDMQHPTITATTHPNIDDTEHLKVTDTEPPKTTVTTDSNVVDKEPPNITDTAHSNINTKYCNITNTKHLNITDTAHSNITDMEHPIVTDTEHPNITDTAHSNITNTEHPITNDRAHSIVIDSEHHEITDTEHLKITDTEHPNVTDTEHPNVTDTEHPNVTDTEHPNVTDTEHPNVNDTEHPNANDTEHPKVKDTEHPKVTDAEHLNISDTEHPIVTDTEHPIVTNTEHPKVTDTEHPKVTDTDHPNTIDVEHPGTNIKEHSNITGTEHPNITETEQTTDRDQITPMPSQMSEVSSNNNEAQTIEGTGTVYEKNSETSDQGKVATGPCQTRELQSGDKKLTEEAEPEPVSSDDDAEVVEKQLTRMVPFDACIVALKSQTEAQLALYEERMAHFADRDPDLAVSGPAGSPLKIKKNKPARASGPSRGVTPNPRIRCDDCGFVADGLSGLNVHISMKHPSKEKLFHCMLCGKSFYTESNLQQHLTSAAHQRNEQNSIEELPEGGATYKCVKCTDPFGTEQELFVHIKEKHEELLREVNKYVLEDTEQINREREENKGNICKHCGKVCKSSNSMAFLAHVRTHTGSKPFKCKICDFATAQLGDARNHVRRHLGMREYKCHICGWAFVMKKHLSTHLLGKHGLGQPKERKYECEVCERSFSEKWALNNHMKLHTGDKPYKCAWPTCHYAFLTLSAMKDHYRTHTGEKSFLCDLCGFAGGTRHALTKHRRQHTGERPFKCQLCSFASTTQSHLTRHKRVHTGRNPTGAPGATTDPTVQRTSVSTSSTQGSMRG</sequence>
<keyword evidence="13" id="KW-1185">Reference proteome</keyword>
<dbReference type="PROSITE" id="PS00028">
    <property type="entry name" value="ZINC_FINGER_C2H2_1"/>
    <property type="match status" value="7"/>
</dbReference>
<feature type="region of interest" description="Disordered" evidence="10">
    <location>
        <begin position="282"/>
        <end position="315"/>
    </location>
</feature>
<evidence type="ECO:0000256" key="9">
    <source>
        <dbReference type="PROSITE-ProRule" id="PRU00042"/>
    </source>
</evidence>
<keyword evidence="7" id="KW-0804">Transcription</keyword>
<feature type="compositionally biased region" description="Low complexity" evidence="10">
    <location>
        <begin position="1468"/>
        <end position="1496"/>
    </location>
</feature>
<evidence type="ECO:0000256" key="6">
    <source>
        <dbReference type="ARBA" id="ARBA00023015"/>
    </source>
</evidence>
<dbReference type="SMART" id="SM00451">
    <property type="entry name" value="ZnF_U1"/>
    <property type="match status" value="5"/>
</dbReference>
<evidence type="ECO:0000256" key="7">
    <source>
        <dbReference type="ARBA" id="ARBA00023163"/>
    </source>
</evidence>
<protein>
    <recommendedName>
        <fullName evidence="11">C2H2-type domain-containing protein</fullName>
    </recommendedName>
</protein>
<feature type="compositionally biased region" description="Basic and acidic residues" evidence="10">
    <location>
        <begin position="173"/>
        <end position="191"/>
    </location>
</feature>
<dbReference type="InterPro" id="IPR003604">
    <property type="entry name" value="Matrin/U1-like-C_Znf_C2H2"/>
</dbReference>
<dbReference type="Pfam" id="PF13894">
    <property type="entry name" value="zf-C2H2_4"/>
    <property type="match status" value="1"/>
</dbReference>
<evidence type="ECO:0000256" key="5">
    <source>
        <dbReference type="ARBA" id="ARBA00022833"/>
    </source>
</evidence>
<feature type="compositionally biased region" description="Basic and acidic residues" evidence="10">
    <location>
        <begin position="149"/>
        <end position="160"/>
    </location>
</feature>
<feature type="domain" description="C2H2-type" evidence="11">
    <location>
        <begin position="1294"/>
        <end position="1321"/>
    </location>
</feature>
<feature type="region of interest" description="Disordered" evidence="10">
    <location>
        <begin position="1457"/>
        <end position="1496"/>
    </location>
</feature>
<keyword evidence="3" id="KW-0677">Repeat</keyword>
<keyword evidence="2" id="KW-0479">Metal-binding</keyword>
<dbReference type="GO" id="GO:0005634">
    <property type="term" value="C:nucleus"/>
    <property type="evidence" value="ECO:0007669"/>
    <property type="project" value="UniProtKB-SubCell"/>
</dbReference>
<feature type="domain" description="C2H2-type" evidence="11">
    <location>
        <begin position="1441"/>
        <end position="1468"/>
    </location>
</feature>
<evidence type="ECO:0000313" key="13">
    <source>
        <dbReference type="Proteomes" id="UP001557470"/>
    </source>
</evidence>
<feature type="domain" description="C2H2-type" evidence="11">
    <location>
        <begin position="1322"/>
        <end position="1350"/>
    </location>
</feature>
<feature type="compositionally biased region" description="Polar residues" evidence="10">
    <location>
        <begin position="971"/>
        <end position="984"/>
    </location>
</feature>
<reference evidence="12 13" key="1">
    <citation type="submission" date="2024-06" db="EMBL/GenBank/DDBJ databases">
        <authorList>
            <person name="Pan Q."/>
            <person name="Wen M."/>
            <person name="Jouanno E."/>
            <person name="Zahm M."/>
            <person name="Klopp C."/>
            <person name="Cabau C."/>
            <person name="Louis A."/>
            <person name="Berthelot C."/>
            <person name="Parey E."/>
            <person name="Roest Crollius H."/>
            <person name="Montfort J."/>
            <person name="Robinson-Rechavi M."/>
            <person name="Bouchez O."/>
            <person name="Lampietro C."/>
            <person name="Lopez Roques C."/>
            <person name="Donnadieu C."/>
            <person name="Postlethwait J."/>
            <person name="Bobe J."/>
            <person name="Verreycken H."/>
            <person name="Guiguen Y."/>
        </authorList>
    </citation>
    <scope>NUCLEOTIDE SEQUENCE [LARGE SCALE GENOMIC DNA]</scope>
    <source>
        <strain evidence="12">Up_M1</strain>
        <tissue evidence="12">Testis</tissue>
    </source>
</reference>
<feature type="domain" description="C2H2-type" evidence="11">
    <location>
        <begin position="1383"/>
        <end position="1412"/>
    </location>
</feature>
<dbReference type="PANTHER" id="PTHR24403:SF67">
    <property type="entry name" value="FI01116P-RELATED"/>
    <property type="match status" value="1"/>
</dbReference>
<feature type="compositionally biased region" description="Polar residues" evidence="10">
    <location>
        <begin position="994"/>
        <end position="1014"/>
    </location>
</feature>
<evidence type="ECO:0000313" key="12">
    <source>
        <dbReference type="EMBL" id="KAL0984700.1"/>
    </source>
</evidence>
<proteinExistence type="predicted"/>
<feature type="domain" description="C2H2-type" evidence="11">
    <location>
        <begin position="1171"/>
        <end position="1200"/>
    </location>
</feature>
<dbReference type="EMBL" id="JAGEUA010000004">
    <property type="protein sequence ID" value="KAL0984700.1"/>
    <property type="molecule type" value="Genomic_DNA"/>
</dbReference>
<dbReference type="PROSITE" id="PS50157">
    <property type="entry name" value="ZINC_FINGER_C2H2_2"/>
    <property type="match status" value="10"/>
</dbReference>
<feature type="region of interest" description="Disordered" evidence="10">
    <location>
        <begin position="730"/>
        <end position="760"/>
    </location>
</feature>
<keyword evidence="4 9" id="KW-0863">Zinc-finger</keyword>
<feature type="compositionally biased region" description="Basic and acidic residues" evidence="10">
    <location>
        <begin position="937"/>
        <end position="970"/>
    </location>
</feature>
<feature type="region of interest" description="Disordered" evidence="10">
    <location>
        <begin position="559"/>
        <end position="589"/>
    </location>
</feature>
<feature type="region of interest" description="Disordered" evidence="10">
    <location>
        <begin position="436"/>
        <end position="457"/>
    </location>
</feature>
<dbReference type="SMART" id="SM00355">
    <property type="entry name" value="ZnF_C2H2"/>
    <property type="match status" value="19"/>
</dbReference>
<dbReference type="PANTHER" id="PTHR24403">
    <property type="entry name" value="ZINC FINGER PROTEIN"/>
    <property type="match status" value="1"/>
</dbReference>
<feature type="compositionally biased region" description="Acidic residues" evidence="10">
    <location>
        <begin position="1051"/>
        <end position="1062"/>
    </location>
</feature>
<comment type="caution">
    <text evidence="12">The sequence shown here is derived from an EMBL/GenBank/DDBJ whole genome shotgun (WGS) entry which is preliminary data.</text>
</comment>
<dbReference type="Pfam" id="PF00096">
    <property type="entry name" value="zf-C2H2"/>
    <property type="match status" value="1"/>
</dbReference>
<comment type="subcellular location">
    <subcellularLocation>
        <location evidence="1">Nucleus</location>
    </subcellularLocation>
</comment>
<dbReference type="GO" id="GO:0008270">
    <property type="term" value="F:zinc ion binding"/>
    <property type="evidence" value="ECO:0007669"/>
    <property type="project" value="UniProtKB-KW"/>
</dbReference>
<dbReference type="Proteomes" id="UP001557470">
    <property type="component" value="Unassembled WGS sequence"/>
</dbReference>
<dbReference type="InterPro" id="IPR050688">
    <property type="entry name" value="Zinc_finger/UBP_domain"/>
</dbReference>
<evidence type="ECO:0000256" key="10">
    <source>
        <dbReference type="SAM" id="MobiDB-lite"/>
    </source>
</evidence>
<dbReference type="FunFam" id="3.30.160.60:FF:000395">
    <property type="entry name" value="zinc finger protein 513"/>
    <property type="match status" value="1"/>
</dbReference>
<evidence type="ECO:0000256" key="3">
    <source>
        <dbReference type="ARBA" id="ARBA00022737"/>
    </source>
</evidence>
<evidence type="ECO:0000256" key="8">
    <source>
        <dbReference type="ARBA" id="ARBA00023242"/>
    </source>
</evidence>
<evidence type="ECO:0000256" key="4">
    <source>
        <dbReference type="ARBA" id="ARBA00022771"/>
    </source>
</evidence>
<feature type="domain" description="C2H2-type" evidence="11">
    <location>
        <begin position="462"/>
        <end position="490"/>
    </location>
</feature>
<organism evidence="12 13">
    <name type="scientific">Umbra pygmaea</name>
    <name type="common">Eastern mudminnow</name>
    <dbReference type="NCBI Taxonomy" id="75934"/>
    <lineage>
        <taxon>Eukaryota</taxon>
        <taxon>Metazoa</taxon>
        <taxon>Chordata</taxon>
        <taxon>Craniata</taxon>
        <taxon>Vertebrata</taxon>
        <taxon>Euteleostomi</taxon>
        <taxon>Actinopterygii</taxon>
        <taxon>Neopterygii</taxon>
        <taxon>Teleostei</taxon>
        <taxon>Protacanthopterygii</taxon>
        <taxon>Esociformes</taxon>
        <taxon>Umbridae</taxon>
        <taxon>Umbra</taxon>
    </lineage>
</organism>
<feature type="domain" description="C2H2-type" evidence="11">
    <location>
        <begin position="223"/>
        <end position="251"/>
    </location>
</feature>
<feature type="compositionally biased region" description="Basic and acidic residues" evidence="10">
    <location>
        <begin position="57"/>
        <end position="70"/>
    </location>
</feature>